<gene>
    <name evidence="1" type="ORF">AAG747_05665</name>
</gene>
<keyword evidence="2" id="KW-1185">Reference proteome</keyword>
<reference evidence="1 2" key="1">
    <citation type="submission" date="2024-04" db="EMBL/GenBank/DDBJ databases">
        <title>Novel genus in family Flammeovirgaceae.</title>
        <authorList>
            <person name="Nguyen T.H."/>
            <person name="Vuong T.Q."/>
            <person name="Le H."/>
            <person name="Kim S.-G."/>
        </authorList>
    </citation>
    <scope>NUCLEOTIDE SEQUENCE [LARGE SCALE GENOMIC DNA]</scope>
    <source>
        <strain evidence="1 2">JCM 23209</strain>
    </source>
</reference>
<name>A0AAW9S7T0_9BACT</name>
<dbReference type="RefSeq" id="WP_346820166.1">
    <property type="nucleotide sequence ID" value="NZ_JBDKWZ010000002.1"/>
</dbReference>
<evidence type="ECO:0000313" key="1">
    <source>
        <dbReference type="EMBL" id="MEN7547383.1"/>
    </source>
</evidence>
<accession>A0AAW9S7T0</accession>
<dbReference type="EMBL" id="JBDKWZ010000002">
    <property type="protein sequence ID" value="MEN7547383.1"/>
    <property type="molecule type" value="Genomic_DNA"/>
</dbReference>
<protein>
    <submittedName>
        <fullName evidence="1">Uncharacterized protein</fullName>
    </submittedName>
</protein>
<comment type="caution">
    <text evidence="1">The sequence shown here is derived from an EMBL/GenBank/DDBJ whole genome shotgun (WGS) entry which is preliminary data.</text>
</comment>
<dbReference type="Proteomes" id="UP001403385">
    <property type="component" value="Unassembled WGS sequence"/>
</dbReference>
<sequence>MKRDYIISKKNNTIIAVIEIQSIDNDKVGYKAKLIENHFPKELLSLIGEFHKTVDSLEFSLLDSIESRIQAYQLYLRDLNLKIFDLLIEGQNISFYSKYPTANGFIDNYPE</sequence>
<dbReference type="AlphaFoldDB" id="A0AAW9S7T0"/>
<evidence type="ECO:0000313" key="2">
    <source>
        <dbReference type="Proteomes" id="UP001403385"/>
    </source>
</evidence>
<organism evidence="1 2">
    <name type="scientific">Rapidithrix thailandica</name>
    <dbReference type="NCBI Taxonomy" id="413964"/>
    <lineage>
        <taxon>Bacteria</taxon>
        <taxon>Pseudomonadati</taxon>
        <taxon>Bacteroidota</taxon>
        <taxon>Cytophagia</taxon>
        <taxon>Cytophagales</taxon>
        <taxon>Flammeovirgaceae</taxon>
        <taxon>Rapidithrix</taxon>
    </lineage>
</organism>
<proteinExistence type="predicted"/>